<proteinExistence type="inferred from homology"/>
<evidence type="ECO:0000256" key="4">
    <source>
        <dbReference type="ARBA" id="ARBA00022692"/>
    </source>
</evidence>
<comment type="subcellular location">
    <subcellularLocation>
        <location evidence="1">Cell membrane</location>
        <topology evidence="1">Multi-pass membrane protein</topology>
    </subcellularLocation>
</comment>
<dbReference type="GO" id="GO:0016413">
    <property type="term" value="F:O-acetyltransferase activity"/>
    <property type="evidence" value="ECO:0007669"/>
    <property type="project" value="TreeGrafter"/>
</dbReference>
<dbReference type="Pfam" id="PF01757">
    <property type="entry name" value="Acyl_transf_3"/>
    <property type="match status" value="1"/>
</dbReference>
<dbReference type="GO" id="GO:0009246">
    <property type="term" value="P:enterobacterial common antigen biosynthetic process"/>
    <property type="evidence" value="ECO:0007669"/>
    <property type="project" value="TreeGrafter"/>
</dbReference>
<keyword evidence="3" id="KW-1003">Cell membrane</keyword>
<dbReference type="Proteomes" id="UP000322553">
    <property type="component" value="Chromosome"/>
</dbReference>
<evidence type="ECO:0000256" key="2">
    <source>
        <dbReference type="ARBA" id="ARBA00007400"/>
    </source>
</evidence>
<keyword evidence="10" id="KW-1185">Reference proteome</keyword>
<dbReference type="PANTHER" id="PTHR40074">
    <property type="entry name" value="O-ACETYLTRANSFERASE WECH"/>
    <property type="match status" value="1"/>
</dbReference>
<feature type="transmembrane region" description="Helical" evidence="7">
    <location>
        <begin position="42"/>
        <end position="60"/>
    </location>
</feature>
<comment type="similarity">
    <text evidence="2">Belongs to the acyltransferase 3 family.</text>
</comment>
<feature type="transmembrane region" description="Helical" evidence="7">
    <location>
        <begin position="80"/>
        <end position="101"/>
    </location>
</feature>
<dbReference type="EMBL" id="CP043420">
    <property type="protein sequence ID" value="QEL11361.1"/>
    <property type="molecule type" value="Genomic_DNA"/>
</dbReference>
<organism evidence="9 10">
    <name type="scientific">Kushneria phosphatilytica</name>
    <dbReference type="NCBI Taxonomy" id="657387"/>
    <lineage>
        <taxon>Bacteria</taxon>
        <taxon>Pseudomonadati</taxon>
        <taxon>Pseudomonadota</taxon>
        <taxon>Gammaproteobacteria</taxon>
        <taxon>Oceanospirillales</taxon>
        <taxon>Halomonadaceae</taxon>
        <taxon>Kushneria</taxon>
    </lineage>
</organism>
<feature type="transmembrane region" description="Helical" evidence="7">
    <location>
        <begin position="153"/>
        <end position="174"/>
    </location>
</feature>
<evidence type="ECO:0000256" key="7">
    <source>
        <dbReference type="SAM" id="Phobius"/>
    </source>
</evidence>
<dbReference type="InterPro" id="IPR002656">
    <property type="entry name" value="Acyl_transf_3_dom"/>
</dbReference>
<feature type="domain" description="Acyltransferase 3" evidence="8">
    <location>
        <begin position="41"/>
        <end position="340"/>
    </location>
</feature>
<gene>
    <name evidence="9" type="ORF">FY550_09565</name>
</gene>
<evidence type="ECO:0000313" key="10">
    <source>
        <dbReference type="Proteomes" id="UP000322553"/>
    </source>
</evidence>
<keyword evidence="9" id="KW-0808">Transferase</keyword>
<reference evidence="9 10" key="1">
    <citation type="submission" date="2019-08" db="EMBL/GenBank/DDBJ databases">
        <title>Complete genome sequence of Kushneria sp. YCWA18, a halophilic phosphate-solubilizing bacterium isolated from Daqiao saltern in China.</title>
        <authorList>
            <person name="Du G.-X."/>
            <person name="Qu L.-Y."/>
        </authorList>
    </citation>
    <scope>NUCLEOTIDE SEQUENCE [LARGE SCALE GENOMIC DNA]</scope>
    <source>
        <strain evidence="9 10">YCWA18</strain>
    </source>
</reference>
<keyword evidence="6 7" id="KW-0472">Membrane</keyword>
<accession>A0A5C0ZYV4</accession>
<keyword evidence="4 7" id="KW-0812">Transmembrane</keyword>
<dbReference type="GO" id="GO:0005886">
    <property type="term" value="C:plasma membrane"/>
    <property type="evidence" value="ECO:0007669"/>
    <property type="project" value="UniProtKB-SubCell"/>
</dbReference>
<dbReference type="KEGG" id="kuy:FY550_09565"/>
<feature type="transmembrane region" description="Helical" evidence="7">
    <location>
        <begin position="296"/>
        <end position="316"/>
    </location>
</feature>
<feature type="transmembrane region" description="Helical" evidence="7">
    <location>
        <begin position="202"/>
        <end position="220"/>
    </location>
</feature>
<evidence type="ECO:0000256" key="1">
    <source>
        <dbReference type="ARBA" id="ARBA00004651"/>
    </source>
</evidence>
<feature type="transmembrane region" description="Helical" evidence="7">
    <location>
        <begin position="179"/>
        <end position="196"/>
    </location>
</feature>
<evidence type="ECO:0000256" key="6">
    <source>
        <dbReference type="ARBA" id="ARBA00023136"/>
    </source>
</evidence>
<evidence type="ECO:0000313" key="9">
    <source>
        <dbReference type="EMBL" id="QEL11361.1"/>
    </source>
</evidence>
<keyword evidence="5 7" id="KW-1133">Transmembrane helix</keyword>
<feature type="transmembrane region" description="Helical" evidence="7">
    <location>
        <begin position="227"/>
        <end position="246"/>
    </location>
</feature>
<dbReference type="RefSeq" id="WP_139148665.1">
    <property type="nucleotide sequence ID" value="NZ_MKZT01000006.1"/>
</dbReference>
<dbReference type="OrthoDB" id="9814956at2"/>
<evidence type="ECO:0000256" key="5">
    <source>
        <dbReference type="ARBA" id="ARBA00022989"/>
    </source>
</evidence>
<evidence type="ECO:0000256" key="3">
    <source>
        <dbReference type="ARBA" id="ARBA00022475"/>
    </source>
</evidence>
<dbReference type="AlphaFoldDB" id="A0A5C0ZYV4"/>
<feature type="transmembrane region" description="Helical" evidence="7">
    <location>
        <begin position="113"/>
        <end position="133"/>
    </location>
</feature>
<evidence type="ECO:0000259" key="8">
    <source>
        <dbReference type="Pfam" id="PF01757"/>
    </source>
</evidence>
<sequence>MYQHRINAAIIYYIGCSTFPESKWILLMSSSVTRASSGRFEWMDALRGIAIFMVVYLHSADSMSIKFPELSSAFLQFNAIMTPFRMPALMFLSGLLVFSSMGKGSRRYFRGKAVNILYPYIIWSLIGYVLYILRAHYLGKEPVDFWSSFFLHPMMHLWFIYYIMIYYVIAFFLLKTNRLLCFALVMSSYTAMYYFGFEKFGYYMVFFMVGGLLGIRLQAFRQFIERAGWSLLLPVGVMGVWVWLVHEGVIDNVYGYDLLQMSMAFIVITLLLKVTMLAAVAPLLRPFQWFGRNSLAIFLVHFPFTWVAPVLMTRFIDSDPDLVFPFYFAVVLGISALLAWLNNRSRVVSLLFTANALMPSGATTRSSAKATGQAISERS</sequence>
<name>A0A5C0ZYV4_9GAMM</name>
<feature type="transmembrane region" description="Helical" evidence="7">
    <location>
        <begin position="258"/>
        <end position="284"/>
    </location>
</feature>
<dbReference type="PANTHER" id="PTHR40074:SF2">
    <property type="entry name" value="O-ACETYLTRANSFERASE WECH"/>
    <property type="match status" value="1"/>
</dbReference>
<keyword evidence="9" id="KW-0012">Acyltransferase</keyword>
<feature type="transmembrane region" description="Helical" evidence="7">
    <location>
        <begin position="322"/>
        <end position="341"/>
    </location>
</feature>
<protein>
    <submittedName>
        <fullName evidence="9">Acyltransferase</fullName>
    </submittedName>
</protein>